<protein>
    <recommendedName>
        <fullName evidence="5">NACHT domain-containing protein</fullName>
    </recommendedName>
</protein>
<evidence type="ECO:0008006" key="5">
    <source>
        <dbReference type="Google" id="ProtNLM"/>
    </source>
</evidence>
<dbReference type="AlphaFoldDB" id="A0A7S4UPY8"/>
<dbReference type="EMBL" id="HBNR01007748">
    <property type="protein sequence ID" value="CAE4565465.1"/>
    <property type="molecule type" value="Transcribed_RNA"/>
</dbReference>
<evidence type="ECO:0000256" key="1">
    <source>
        <dbReference type="ARBA" id="ARBA00022737"/>
    </source>
</evidence>
<reference evidence="4" key="1">
    <citation type="submission" date="2021-01" db="EMBL/GenBank/DDBJ databases">
        <authorList>
            <person name="Corre E."/>
            <person name="Pelletier E."/>
            <person name="Niang G."/>
            <person name="Scheremetjew M."/>
            <person name="Finn R."/>
            <person name="Kale V."/>
            <person name="Holt S."/>
            <person name="Cochrane G."/>
            <person name="Meng A."/>
            <person name="Brown T."/>
            <person name="Cohen L."/>
        </authorList>
    </citation>
    <scope>NUCLEOTIDE SEQUENCE</scope>
    <source>
        <strain evidence="4">CCMP3105</strain>
    </source>
</reference>
<proteinExistence type="predicted"/>
<dbReference type="SMART" id="SM00248">
    <property type="entry name" value="ANK"/>
    <property type="match status" value="3"/>
</dbReference>
<name>A0A7S4UPY8_9DINO</name>
<dbReference type="InterPro" id="IPR050889">
    <property type="entry name" value="Dendritic_Spine_Reg/Scaffold"/>
</dbReference>
<evidence type="ECO:0000313" key="4">
    <source>
        <dbReference type="EMBL" id="CAE4565465.1"/>
    </source>
</evidence>
<dbReference type="InterPro" id="IPR036770">
    <property type="entry name" value="Ankyrin_rpt-contain_sf"/>
</dbReference>
<evidence type="ECO:0000256" key="2">
    <source>
        <dbReference type="ARBA" id="ARBA00023043"/>
    </source>
</evidence>
<accession>A0A7S4UPY8</accession>
<gene>
    <name evidence="4" type="ORF">AMON00008_LOCUS5084</name>
</gene>
<dbReference type="SUPFAM" id="SSF48403">
    <property type="entry name" value="Ankyrin repeat"/>
    <property type="match status" value="1"/>
</dbReference>
<dbReference type="Pfam" id="PF12796">
    <property type="entry name" value="Ank_2"/>
    <property type="match status" value="1"/>
</dbReference>
<dbReference type="PANTHER" id="PTHR24166:SF47">
    <property type="entry name" value="M-PHASE PHOSPHOPROTEIN 8"/>
    <property type="match status" value="1"/>
</dbReference>
<organism evidence="4">
    <name type="scientific">Alexandrium monilatum</name>
    <dbReference type="NCBI Taxonomy" id="311494"/>
    <lineage>
        <taxon>Eukaryota</taxon>
        <taxon>Sar</taxon>
        <taxon>Alveolata</taxon>
        <taxon>Dinophyceae</taxon>
        <taxon>Gonyaulacales</taxon>
        <taxon>Pyrocystaceae</taxon>
        <taxon>Alexandrium</taxon>
    </lineage>
</organism>
<dbReference type="Gene3D" id="1.25.40.20">
    <property type="entry name" value="Ankyrin repeat-containing domain"/>
    <property type="match status" value="1"/>
</dbReference>
<feature type="repeat" description="ANK" evidence="3">
    <location>
        <begin position="810"/>
        <end position="842"/>
    </location>
</feature>
<dbReference type="PROSITE" id="PS50297">
    <property type="entry name" value="ANK_REP_REGION"/>
    <property type="match status" value="1"/>
</dbReference>
<dbReference type="PROSITE" id="PS50088">
    <property type="entry name" value="ANK_REPEAT"/>
    <property type="match status" value="1"/>
</dbReference>
<keyword evidence="2 3" id="KW-0040">ANK repeat</keyword>
<dbReference type="InterPro" id="IPR002110">
    <property type="entry name" value="Ankyrin_rpt"/>
</dbReference>
<evidence type="ECO:0000256" key="3">
    <source>
        <dbReference type="PROSITE-ProRule" id="PRU00023"/>
    </source>
</evidence>
<dbReference type="PANTHER" id="PTHR24166">
    <property type="entry name" value="ROLLING PEBBLES, ISOFORM B"/>
    <property type="match status" value="1"/>
</dbReference>
<sequence>MLEAGLDVGPVAGKWMEESRQTWAGQRARRFPSSSMLSQGVVFEFEAEFPRYLAQVGAAEAWSSDFLTREKVHATDHCAAVSVSLNGRMFPRYVPLAPVTRSMLEVMRPIHERFLPAVLQESQYYGRLVIIGNSGTGKSMLTRQLFSEVAQQQLVAMHDHSQISRQKSHHQVLRTKIVPVRVPLVDLERLLEANPDMPLGADPASDLLAQWVRKKYGHGSVPYRLIMEVRSANLAIAGRRRSMRMSCESREGRFEASGSIYEASWEATRETGERMGLLLLLDGYDEAASVKLSVLQYLSALLQSEPGHITLLSSRPGSIGVEEIEVLGKLGFASFTMGDLDSTEAEQIIRATMQRTGDPPDVVETVMKDVLQPAYATLRKIPLVLTLLTHVVRRFASQARYGEGSISASGPKALEVMKKTEIYQRAVRLILHQSDTVKFALRDGRSDQARLRRLELLKSPRARKVFQTVAWHLHCRRMRAFRWDDLADVCTDKEMLSVFREAFGQDRLPIFSKVEGTDGEDMVQFSHLSFQELMAGEYAAAIVEHAHATKSTLAYVNYFLSNCPRSLERDRLSEQWWLQVWMHVCEMLTPSAFREWCSILAQDEQAKVKVGRLLHYPSAVGGHWEVEVASIDWEQSCMRTKVNPRTCMQMLGVGGSADMNDDQTRPRSLLEAQWVHHGVSEILRTAAGGTQLEVMKTLLEMKVHYGTTDERGAHALVRTLHAPTLLNLKTLLECKVEFSYRLAKFRFNCLTETMQAYHRQVRNGLLEVLGNTTGMQELRKTPRTSLFEKARAGTLQLDADVDPNFRDPATGMTALMVAAGHGQVELVKGLLARRASVNTQDTTRCTALTFAAECCHRGTAECMRLLIEARSVIHHVAGVQFLGPEKEWRHIYAGIGYPAAVGKAVCRLGDAKKFGILLEAGYDINLPGGSSHIFSEACFGGNMVVIQKLIDMRVDPAAVRERSTNPGFTLANLTDAQQNLLGHFNGEVFSLLLRSGAPVNDPYMIGKWPVSTLSLLSWQEPVATHGKQYLDMLMEDRKFDLYRVHSFPSGKVPHYGFLAGLEDSWLWYYLFDHGFDPTKRPSRSCMTALEIAETFYSSDHLRDAWNDWQTMHAATMEEEDGEHLDSL</sequence>
<keyword evidence="1" id="KW-0677">Repeat</keyword>